<reference evidence="1" key="1">
    <citation type="submission" date="2021-11" db="EMBL/GenBank/DDBJ databases">
        <title>Fusarium solani-melongenae Genome sequencing and assembly.</title>
        <authorList>
            <person name="Xie S."/>
            <person name="Huang L."/>
            <person name="Zhang X."/>
        </authorList>
    </citation>
    <scope>NUCLEOTIDE SEQUENCE</scope>
    <source>
        <strain evidence="1">CRI 24-3</strain>
    </source>
</reference>
<proteinExistence type="predicted"/>
<protein>
    <submittedName>
        <fullName evidence="1">Uncharacterized protein</fullName>
    </submittedName>
</protein>
<name>A0ACD3Z2X4_FUSSC</name>
<gene>
    <name evidence="1" type="ORF">LCI18_006131</name>
</gene>
<sequence>MHHTPKPNHLATISLPSVWYWPTMVSSFRLIQPAVQQPLPTRAIGESDHARISSVKLGKRIHSVAQACRNCRQNKVKCDGRRPQCGTCTSRLRSCRYESKANLPRRAALKTRLEALEKLFSTLQAKSTKDANLLLQQIRSSDDIDALLDLEDETSPPSLNGSSNTSSAVSSLSSPTAGTVSEEQSVRSSPSLGQNTNSCSLQETDVSDETPQNANLSTPAPTQKKLSIDVSRSLVSLVIPSAVTTQAAVDNFFNSSGRIFHVFSREQVLRYHKDVFMNDGCTMANQKTAICCLASVAAVGVQYNGDNFDVGTDGVFYDVARHFFETLVEEQPLDAIKACTMLAMYNMMNKATVSLAYLDIGLSMSKRHSLNDKLYHHPSLSPEEWADYRRAWRSLMFLSSWLSSTLGYIKGGDVSFRELVPLVEVEGDHSSEVSHIVQIEMTKISLLNAEILRMHLSSKEMTCQAMDSIDKDLQDWHNLLPSEMHLPNLCRQDLPVEARRSILATHLLYLGTRMLLYRRIASQFVWSSPTRESNAARESYEANLLSHADNAITAAKQSSRILGLLQAEKGIFKKCWLIIFQSYTCCVVLLHCVAQKQIHHFPRSSWEDDLTQARMCLDVLSFCSTLDSVALKFRDCVVPIHDKLTSYIFPLSSANAPQSPSSLSYMLKVPTTADPDRVSLSLKLLTILCQPFSTINSSSGESPSKPWPEIPWQSKNRHPDKETNRRLDSCPSFQWNPQNFGIGASVFLEGDNRFIGSDQPSGWTGVGGEDVLEELYLEVS</sequence>
<dbReference type="Proteomes" id="UP000830768">
    <property type="component" value="Chromosome 5"/>
</dbReference>
<evidence type="ECO:0000313" key="2">
    <source>
        <dbReference type="Proteomes" id="UP000830768"/>
    </source>
</evidence>
<accession>A0ACD3Z2X4</accession>
<keyword evidence="2" id="KW-1185">Reference proteome</keyword>
<dbReference type="EMBL" id="CP090034">
    <property type="protein sequence ID" value="UPK95196.1"/>
    <property type="molecule type" value="Genomic_DNA"/>
</dbReference>
<organism evidence="1 2">
    <name type="scientific">Fusarium solani subsp. cucurbitae</name>
    <name type="common">Neocosmosporum cucurbitae</name>
    <dbReference type="NCBI Taxonomy" id="2747967"/>
    <lineage>
        <taxon>Eukaryota</taxon>
        <taxon>Fungi</taxon>
        <taxon>Dikarya</taxon>
        <taxon>Ascomycota</taxon>
        <taxon>Pezizomycotina</taxon>
        <taxon>Sordariomycetes</taxon>
        <taxon>Hypocreomycetidae</taxon>
        <taxon>Hypocreales</taxon>
        <taxon>Nectriaceae</taxon>
        <taxon>Fusarium</taxon>
        <taxon>Fusarium solani species complex</taxon>
    </lineage>
</organism>
<evidence type="ECO:0000313" key="1">
    <source>
        <dbReference type="EMBL" id="UPK95196.1"/>
    </source>
</evidence>